<dbReference type="Pfam" id="PF12836">
    <property type="entry name" value="HHH_3"/>
    <property type="match status" value="1"/>
</dbReference>
<evidence type="ECO:0000313" key="2">
    <source>
        <dbReference type="EMBL" id="TCK61061.1"/>
    </source>
</evidence>
<dbReference type="InterPro" id="IPR018974">
    <property type="entry name" value="Tex-like_N"/>
</dbReference>
<dbReference type="SUPFAM" id="SSF53098">
    <property type="entry name" value="Ribonuclease H-like"/>
    <property type="match status" value="1"/>
</dbReference>
<dbReference type="GO" id="GO:0006139">
    <property type="term" value="P:nucleobase-containing compound metabolic process"/>
    <property type="evidence" value="ECO:0007669"/>
    <property type="project" value="InterPro"/>
</dbReference>
<dbReference type="GO" id="GO:0006412">
    <property type="term" value="P:translation"/>
    <property type="evidence" value="ECO:0007669"/>
    <property type="project" value="TreeGrafter"/>
</dbReference>
<proteinExistence type="predicted"/>
<dbReference type="Pfam" id="PF17674">
    <property type="entry name" value="HHH_9"/>
    <property type="match status" value="1"/>
</dbReference>
<dbReference type="AlphaFoldDB" id="A0A4V2PS23"/>
<dbReference type="InterPro" id="IPR006641">
    <property type="entry name" value="YqgF/RNaseH-like_dom"/>
</dbReference>
<dbReference type="FunFam" id="1.10.10.650:FF:000001">
    <property type="entry name" value="S1 RNA-binding domain 1"/>
    <property type="match status" value="1"/>
</dbReference>
<dbReference type="InterPro" id="IPR012337">
    <property type="entry name" value="RNaseH-like_sf"/>
</dbReference>
<dbReference type="Pfam" id="PF22706">
    <property type="entry name" value="Tex_central_region"/>
    <property type="match status" value="1"/>
</dbReference>
<dbReference type="GO" id="GO:0003729">
    <property type="term" value="F:mRNA binding"/>
    <property type="evidence" value="ECO:0007669"/>
    <property type="project" value="TreeGrafter"/>
</dbReference>
<dbReference type="SMART" id="SM00732">
    <property type="entry name" value="YqgFc"/>
    <property type="match status" value="1"/>
</dbReference>
<dbReference type="FunFam" id="2.40.50.140:FF:000051">
    <property type="entry name" value="RNA-binding transcriptional accessory protein"/>
    <property type="match status" value="1"/>
</dbReference>
<dbReference type="InterPro" id="IPR032639">
    <property type="entry name" value="Tex_YqgF"/>
</dbReference>
<dbReference type="EMBL" id="SMGG01000004">
    <property type="protein sequence ID" value="TCK61061.1"/>
    <property type="molecule type" value="Genomic_DNA"/>
</dbReference>
<organism evidence="2 3">
    <name type="scientific">Seleniivibrio woodruffii</name>
    <dbReference type="NCBI Taxonomy" id="1078050"/>
    <lineage>
        <taxon>Bacteria</taxon>
        <taxon>Pseudomonadati</taxon>
        <taxon>Deferribacterota</taxon>
        <taxon>Deferribacteres</taxon>
        <taxon>Deferribacterales</taxon>
        <taxon>Geovibrionaceae</taxon>
        <taxon>Seleniivibrio</taxon>
    </lineage>
</organism>
<feature type="domain" description="S1 motif" evidence="1">
    <location>
        <begin position="636"/>
        <end position="705"/>
    </location>
</feature>
<name>A0A4V2PS23_9BACT</name>
<dbReference type="SUPFAM" id="SSF47781">
    <property type="entry name" value="RuvA domain 2-like"/>
    <property type="match status" value="2"/>
</dbReference>
<dbReference type="CDD" id="cd05685">
    <property type="entry name" value="S1_Tex"/>
    <property type="match status" value="1"/>
</dbReference>
<dbReference type="InterPro" id="IPR037027">
    <property type="entry name" value="YqgF/RNaseH-like_dom_sf"/>
</dbReference>
<dbReference type="SUPFAM" id="SSF158832">
    <property type="entry name" value="Tex N-terminal region-like"/>
    <property type="match status" value="1"/>
</dbReference>
<dbReference type="OrthoDB" id="9804714at2"/>
<dbReference type="InterPro" id="IPR023319">
    <property type="entry name" value="Tex-like_HTH_dom_sf"/>
</dbReference>
<dbReference type="SMART" id="SM00316">
    <property type="entry name" value="S1"/>
    <property type="match status" value="1"/>
</dbReference>
<evidence type="ECO:0000313" key="3">
    <source>
        <dbReference type="Proteomes" id="UP000294614"/>
    </source>
</evidence>
<evidence type="ECO:0000259" key="1">
    <source>
        <dbReference type="PROSITE" id="PS50126"/>
    </source>
</evidence>
<dbReference type="Pfam" id="PF16921">
    <property type="entry name" value="Tex_YqgF"/>
    <property type="match status" value="1"/>
</dbReference>
<dbReference type="GO" id="GO:0003735">
    <property type="term" value="F:structural constituent of ribosome"/>
    <property type="evidence" value="ECO:0007669"/>
    <property type="project" value="TreeGrafter"/>
</dbReference>
<dbReference type="PANTHER" id="PTHR10724">
    <property type="entry name" value="30S RIBOSOMAL PROTEIN S1"/>
    <property type="match status" value="1"/>
</dbReference>
<dbReference type="GO" id="GO:0005737">
    <property type="term" value="C:cytoplasm"/>
    <property type="evidence" value="ECO:0007669"/>
    <property type="project" value="UniProtKB-ARBA"/>
</dbReference>
<dbReference type="Gene3D" id="1.10.10.650">
    <property type="entry name" value="RuvA domain 2-like"/>
    <property type="match status" value="1"/>
</dbReference>
<dbReference type="FunFam" id="3.30.420.140:FF:000001">
    <property type="entry name" value="RNA-binding transcriptional accessory protein"/>
    <property type="match status" value="1"/>
</dbReference>
<protein>
    <recommendedName>
        <fullName evidence="1">S1 motif domain-containing protein</fullName>
    </recommendedName>
</protein>
<dbReference type="InterPro" id="IPR010994">
    <property type="entry name" value="RuvA_2-like"/>
</dbReference>
<dbReference type="Gene3D" id="3.30.420.140">
    <property type="entry name" value="YqgF/RNase H-like domain"/>
    <property type="match status" value="1"/>
</dbReference>
<dbReference type="Gene3D" id="1.10.3500.10">
    <property type="entry name" value="Tex N-terminal region-like"/>
    <property type="match status" value="1"/>
</dbReference>
<dbReference type="InterPro" id="IPR050437">
    <property type="entry name" value="Ribos_protein_bS1-like"/>
</dbReference>
<comment type="caution">
    <text evidence="2">The sequence shown here is derived from an EMBL/GenBank/DDBJ whole genome shotgun (WGS) entry which is preliminary data.</text>
</comment>
<gene>
    <name evidence="2" type="ORF">C8D98_1943</name>
</gene>
<dbReference type="PANTHER" id="PTHR10724:SF10">
    <property type="entry name" value="S1 RNA-BINDING DOMAIN-CONTAINING PROTEIN 1"/>
    <property type="match status" value="1"/>
</dbReference>
<keyword evidence="3" id="KW-1185">Reference proteome</keyword>
<dbReference type="InterPro" id="IPR003029">
    <property type="entry name" value="S1_domain"/>
</dbReference>
<dbReference type="InterPro" id="IPR023323">
    <property type="entry name" value="Tex-like_dom_sf"/>
</dbReference>
<dbReference type="PROSITE" id="PS50126">
    <property type="entry name" value="S1"/>
    <property type="match status" value="1"/>
</dbReference>
<reference evidence="2 3" key="1">
    <citation type="submission" date="2019-03" db="EMBL/GenBank/DDBJ databases">
        <title>Genomic Encyclopedia of Type Strains, Phase IV (KMG-IV): sequencing the most valuable type-strain genomes for metagenomic binning, comparative biology and taxonomic classification.</title>
        <authorList>
            <person name="Goeker M."/>
        </authorList>
    </citation>
    <scope>NUCLEOTIDE SEQUENCE [LARGE SCALE GENOMIC DNA]</scope>
    <source>
        <strain evidence="2 3">DSM 24984</strain>
    </source>
</reference>
<sequence length="706" mass="78803">MRDRLYQEFQFRKNHIDSVIDLFLEGNTVPFIARYRKEMTGSMDAEDIRNIIERYEYLENLEKRKAEVIAAIDERGKLTDELKKRILAAETLKEVEDLYEPYKSKKKTKADIAREAGLEPLAVYIRSNENLSGLDEEAAKYINEAVADPQTAVSMASDIIIEDIGHDVDVKNRVRELYTLYGVLESSQKTESKERNPYEDYYQFSQKLSEIPPHRVLAMFRGEREKILKLKLIIDEEMCLNAIQKVSAGKGVAKNDITVKCVRQAFKKMIELSLELEFRGELKEKGELKAIEVFADNLKNLLLTPTVKNKTIMGVDPAFRTGCKYAVVDSTGMLLGYGVMYPTKPQEDVEGARRIFLKAVKDYGVDAVAIGNGTASRETEEFIASVIKSDSLNIRYTIVSEAGASVYSAGDVAKKEFPELDVSIRGAISIARRVIDPLAELVKIEPQAIGVGMYQHDVQGKKLDKTLTDVVEDVVNNVGVDLNTASASLLSYVSGLSSSLAEKIVKFRERVGRFTSRKELMKVDGIGEQTFRQAAGFLKVYGGEEKLDSMFIHPESYDAVYSFLNAMNLSVDKCEMVKLAVKGKDTSALGSKLGLGEYTIKDIIENLEKPDRDIRDDVDPVIFKAGVISINELNVGDILTGKISNVVDFGAFVDVGLKNDGLVHISQLADKFVKVPSEVVKVGQIVKTKVLSIDKERGRLSLSMRI</sequence>
<dbReference type="Pfam" id="PF09371">
    <property type="entry name" value="Tex_N"/>
    <property type="match status" value="1"/>
</dbReference>
<dbReference type="InterPro" id="IPR012340">
    <property type="entry name" value="NA-bd_OB-fold"/>
</dbReference>
<dbReference type="Gene3D" id="2.40.50.140">
    <property type="entry name" value="Nucleic acid-binding proteins"/>
    <property type="match status" value="1"/>
</dbReference>
<dbReference type="SUPFAM" id="SSF50249">
    <property type="entry name" value="Nucleic acid-binding proteins"/>
    <property type="match status" value="1"/>
</dbReference>
<dbReference type="InterPro" id="IPR041692">
    <property type="entry name" value="HHH_9"/>
</dbReference>
<dbReference type="Pfam" id="PF00575">
    <property type="entry name" value="S1"/>
    <property type="match status" value="1"/>
</dbReference>
<dbReference type="RefSeq" id="WP_132873913.1">
    <property type="nucleotide sequence ID" value="NZ_JBLJBI010000142.1"/>
</dbReference>
<accession>A0A4V2PS23</accession>
<dbReference type="Proteomes" id="UP000294614">
    <property type="component" value="Unassembled WGS sequence"/>
</dbReference>
<dbReference type="InterPro" id="IPR044146">
    <property type="entry name" value="S1_Tex"/>
</dbReference>
<dbReference type="InterPro" id="IPR055179">
    <property type="entry name" value="Tex-like_central_region"/>
</dbReference>
<dbReference type="Gene3D" id="1.10.150.310">
    <property type="entry name" value="Tex RuvX-like domain-like"/>
    <property type="match status" value="1"/>
</dbReference>